<dbReference type="CDD" id="cd16325">
    <property type="entry name" value="LolA"/>
    <property type="match status" value="1"/>
</dbReference>
<dbReference type="Gene3D" id="2.50.20.10">
    <property type="entry name" value="Lipoprotein localisation LolA/LolB/LppX"/>
    <property type="match status" value="1"/>
</dbReference>
<gene>
    <name evidence="2" type="ORF">HELGO_WM18768</name>
</gene>
<keyword evidence="1" id="KW-0732">Signal</keyword>
<dbReference type="InterPro" id="IPR029046">
    <property type="entry name" value="LolA/LolB/LppX"/>
</dbReference>
<protein>
    <submittedName>
        <fullName evidence="2">Outer membrane lipoprotein-sorting protein</fullName>
    </submittedName>
</protein>
<reference evidence="2" key="1">
    <citation type="submission" date="2020-01" db="EMBL/GenBank/DDBJ databases">
        <authorList>
            <person name="Meier V. D."/>
            <person name="Meier V D."/>
        </authorList>
    </citation>
    <scope>NUCLEOTIDE SEQUENCE</scope>
    <source>
        <strain evidence="2">HLG_WM_MAG_10</strain>
    </source>
</reference>
<evidence type="ECO:0000313" key="2">
    <source>
        <dbReference type="EMBL" id="CAA6822513.1"/>
    </source>
</evidence>
<organism evidence="2">
    <name type="scientific">uncultured Aureispira sp</name>
    <dbReference type="NCBI Taxonomy" id="1331704"/>
    <lineage>
        <taxon>Bacteria</taxon>
        <taxon>Pseudomonadati</taxon>
        <taxon>Bacteroidota</taxon>
        <taxon>Saprospiria</taxon>
        <taxon>Saprospirales</taxon>
        <taxon>Saprospiraceae</taxon>
        <taxon>Aureispira</taxon>
        <taxon>environmental samples</taxon>
    </lineage>
</organism>
<name>A0A6S6U150_9BACT</name>
<accession>A0A6S6U150</accession>
<dbReference type="SUPFAM" id="SSF89392">
    <property type="entry name" value="Prokaryotic lipoproteins and lipoprotein localization factors"/>
    <property type="match status" value="1"/>
</dbReference>
<sequence>MTLFKNIALIGGLLLMVLTAYGQQGKTYKEKSDPEATKILKNLKQIYGKFDGLSIDYELELEYGEDKEIQKGNIYQKGEKYRIDNNGNIIINDGEKVLMYIRKQNELQVNDIVPDEEQPFTPAKILNIDENDKEFIYVITGEDSKGYKIEFKPLDRNSEIMKIRIRVNKAQTEIRSVKIFSDDGSRMTFIVKSIKNVKETSGSFKFDKSQYPGIREIDLRD</sequence>
<dbReference type="InterPro" id="IPR004564">
    <property type="entry name" value="OM_lipoprot_carrier_LolA-like"/>
</dbReference>
<dbReference type="Pfam" id="PF03548">
    <property type="entry name" value="LolA"/>
    <property type="match status" value="1"/>
</dbReference>
<dbReference type="AlphaFoldDB" id="A0A6S6U150"/>
<dbReference type="EMBL" id="CACVAQ010000316">
    <property type="protein sequence ID" value="CAA6822513.1"/>
    <property type="molecule type" value="Genomic_DNA"/>
</dbReference>
<proteinExistence type="predicted"/>
<keyword evidence="2" id="KW-0449">Lipoprotein</keyword>
<evidence type="ECO:0000256" key="1">
    <source>
        <dbReference type="ARBA" id="ARBA00022729"/>
    </source>
</evidence>